<feature type="non-terminal residue" evidence="1">
    <location>
        <position position="85"/>
    </location>
</feature>
<evidence type="ECO:0000313" key="2">
    <source>
        <dbReference type="Proteomes" id="UP001174909"/>
    </source>
</evidence>
<keyword evidence="2" id="KW-1185">Reference proteome</keyword>
<evidence type="ECO:0000313" key="1">
    <source>
        <dbReference type="EMBL" id="CAI8031553.1"/>
    </source>
</evidence>
<gene>
    <name evidence="1" type="ORF">GBAR_LOCUS17908</name>
</gene>
<dbReference type="EMBL" id="CASHTH010002547">
    <property type="protein sequence ID" value="CAI8031553.1"/>
    <property type="molecule type" value="Genomic_DNA"/>
</dbReference>
<protein>
    <submittedName>
        <fullName evidence="1">Uncharacterized protein</fullName>
    </submittedName>
</protein>
<dbReference type="AlphaFoldDB" id="A0AA35WRX5"/>
<sequence>LTISQNLGLCCGTAFQQLTNILHFFRAGGVVGFLEVFSSTEETRESHAADAVVGNLPTREYLPHCHSIRPLCSELGLKTRDYIRQ</sequence>
<proteinExistence type="predicted"/>
<feature type="non-terminal residue" evidence="1">
    <location>
        <position position="1"/>
    </location>
</feature>
<reference evidence="1" key="1">
    <citation type="submission" date="2023-03" db="EMBL/GenBank/DDBJ databases">
        <authorList>
            <person name="Steffen K."/>
            <person name="Cardenas P."/>
        </authorList>
    </citation>
    <scope>NUCLEOTIDE SEQUENCE</scope>
</reference>
<comment type="caution">
    <text evidence="1">The sequence shown here is derived from an EMBL/GenBank/DDBJ whole genome shotgun (WGS) entry which is preliminary data.</text>
</comment>
<dbReference type="Proteomes" id="UP001174909">
    <property type="component" value="Unassembled WGS sequence"/>
</dbReference>
<name>A0AA35WRX5_GEOBA</name>
<organism evidence="1 2">
    <name type="scientific">Geodia barretti</name>
    <name type="common">Barrett's horny sponge</name>
    <dbReference type="NCBI Taxonomy" id="519541"/>
    <lineage>
        <taxon>Eukaryota</taxon>
        <taxon>Metazoa</taxon>
        <taxon>Porifera</taxon>
        <taxon>Demospongiae</taxon>
        <taxon>Heteroscleromorpha</taxon>
        <taxon>Tetractinellida</taxon>
        <taxon>Astrophorina</taxon>
        <taxon>Geodiidae</taxon>
        <taxon>Geodia</taxon>
    </lineage>
</organism>
<accession>A0AA35WRX5</accession>